<evidence type="ECO:0000313" key="3">
    <source>
        <dbReference type="EMBL" id="GAA0567174.1"/>
    </source>
</evidence>
<protein>
    <recommendedName>
        <fullName evidence="2">HTH merR-type domain-containing protein</fullName>
    </recommendedName>
</protein>
<dbReference type="Pfam" id="PF13411">
    <property type="entry name" value="MerR_1"/>
    <property type="match status" value="1"/>
</dbReference>
<keyword evidence="4" id="KW-1185">Reference proteome</keyword>
<dbReference type="InterPro" id="IPR000551">
    <property type="entry name" value="MerR-type_HTH_dom"/>
</dbReference>
<dbReference type="InterPro" id="IPR009061">
    <property type="entry name" value="DNA-bd_dom_put_sf"/>
</dbReference>
<comment type="caution">
    <text evidence="3">The sequence shown here is derived from an EMBL/GenBank/DDBJ whole genome shotgun (WGS) entry which is preliminary data.</text>
</comment>
<dbReference type="CDD" id="cd04776">
    <property type="entry name" value="HTH_GnyR"/>
    <property type="match status" value="1"/>
</dbReference>
<reference evidence="3 4" key="1">
    <citation type="journal article" date="2019" name="Int. J. Syst. Evol. Microbiol.">
        <title>The Global Catalogue of Microorganisms (GCM) 10K type strain sequencing project: providing services to taxonomists for standard genome sequencing and annotation.</title>
        <authorList>
            <consortium name="The Broad Institute Genomics Platform"/>
            <consortium name="The Broad Institute Genome Sequencing Center for Infectious Disease"/>
            <person name="Wu L."/>
            <person name="Ma J."/>
        </authorList>
    </citation>
    <scope>NUCLEOTIDE SEQUENCE [LARGE SCALE GENOMIC DNA]</scope>
    <source>
        <strain evidence="3 4">JCM 15089</strain>
    </source>
</reference>
<name>A0ABN1EIC5_9PROT</name>
<sequence length="143" mass="16332">MGTTMNRTFTIRQLTKEFSVTARTLRFYEDEGLIGPERRGQTRIYSVKDRARIILILRGRRLGFSLAEIREYLEMYSPEDNARQLEHARKKFEERITLFEKQKVDIDVAISELKRSIVEVDEHLADAAAGTAPSEAAEAVAAA</sequence>
<dbReference type="PANTHER" id="PTHR30204:SF58">
    <property type="entry name" value="HTH-TYPE TRANSCRIPTIONAL REGULATOR YFMP"/>
    <property type="match status" value="1"/>
</dbReference>
<dbReference type="SMART" id="SM00422">
    <property type="entry name" value="HTH_MERR"/>
    <property type="match status" value="1"/>
</dbReference>
<evidence type="ECO:0000259" key="2">
    <source>
        <dbReference type="PROSITE" id="PS50937"/>
    </source>
</evidence>
<gene>
    <name evidence="3" type="ORF">GCM10008942_14610</name>
</gene>
<evidence type="ECO:0000256" key="1">
    <source>
        <dbReference type="ARBA" id="ARBA00023125"/>
    </source>
</evidence>
<dbReference type="SUPFAM" id="SSF46955">
    <property type="entry name" value="Putative DNA-binding domain"/>
    <property type="match status" value="1"/>
</dbReference>
<dbReference type="InterPro" id="IPR047057">
    <property type="entry name" value="MerR_fam"/>
</dbReference>
<dbReference type="PROSITE" id="PS50937">
    <property type="entry name" value="HTH_MERR_2"/>
    <property type="match status" value="1"/>
</dbReference>
<dbReference type="PANTHER" id="PTHR30204">
    <property type="entry name" value="REDOX-CYCLING DRUG-SENSING TRANSCRIPTIONAL ACTIVATOR SOXR"/>
    <property type="match status" value="1"/>
</dbReference>
<accession>A0ABN1EIC5</accession>
<keyword evidence="1" id="KW-0238">DNA-binding</keyword>
<proteinExistence type="predicted"/>
<dbReference type="Gene3D" id="1.10.1660.10">
    <property type="match status" value="1"/>
</dbReference>
<dbReference type="Proteomes" id="UP001499951">
    <property type="component" value="Unassembled WGS sequence"/>
</dbReference>
<organism evidence="3 4">
    <name type="scientific">Rhizomicrobium electricum</name>
    <dbReference type="NCBI Taxonomy" id="480070"/>
    <lineage>
        <taxon>Bacteria</taxon>
        <taxon>Pseudomonadati</taxon>
        <taxon>Pseudomonadota</taxon>
        <taxon>Alphaproteobacteria</taxon>
        <taxon>Micropepsales</taxon>
        <taxon>Micropepsaceae</taxon>
        <taxon>Rhizomicrobium</taxon>
    </lineage>
</organism>
<dbReference type="EMBL" id="BAAADD010000003">
    <property type="protein sequence ID" value="GAA0567174.1"/>
    <property type="molecule type" value="Genomic_DNA"/>
</dbReference>
<evidence type="ECO:0000313" key="4">
    <source>
        <dbReference type="Proteomes" id="UP001499951"/>
    </source>
</evidence>
<feature type="domain" description="HTH merR-type" evidence="2">
    <location>
        <begin position="8"/>
        <end position="75"/>
    </location>
</feature>